<proteinExistence type="predicted"/>
<dbReference type="EMBL" id="HBUE01050148">
    <property type="protein sequence ID" value="CAG6464060.1"/>
    <property type="molecule type" value="Transcribed_RNA"/>
</dbReference>
<dbReference type="EMBL" id="HBUE01050151">
    <property type="protein sequence ID" value="CAG6464062.1"/>
    <property type="molecule type" value="Transcribed_RNA"/>
</dbReference>
<accession>A0A8D8AXL4</accession>
<dbReference type="EMBL" id="HBUE01050150">
    <property type="protein sequence ID" value="CAG6464061.1"/>
    <property type="molecule type" value="Transcribed_RNA"/>
</dbReference>
<reference evidence="1" key="1">
    <citation type="submission" date="2021-05" db="EMBL/GenBank/DDBJ databases">
        <authorList>
            <person name="Alioto T."/>
            <person name="Alioto T."/>
            <person name="Gomez Garrido J."/>
        </authorList>
    </citation>
    <scope>NUCLEOTIDE SEQUENCE</scope>
</reference>
<sequence length="152" mass="17067">MRLGLLLLRLVRTERLGTVRRRNRAERGRTVRRGRQTAPVFGVGTLVQRHLVVAADRHLDLVAGIAEQILGVVVRQIARIVLIDLGDDVPAEQLLLGRGVYLDLFTERDALLHERNLERLGLGNPPKRRPLVGTLIAFHLLHTACSDHPHKT</sequence>
<protein>
    <submittedName>
        <fullName evidence="1">(northern house mosquito) hypothetical protein</fullName>
    </submittedName>
</protein>
<evidence type="ECO:0000313" key="1">
    <source>
        <dbReference type="EMBL" id="CAG6464060.1"/>
    </source>
</evidence>
<organism evidence="1">
    <name type="scientific">Culex pipiens</name>
    <name type="common">House mosquito</name>
    <dbReference type="NCBI Taxonomy" id="7175"/>
    <lineage>
        <taxon>Eukaryota</taxon>
        <taxon>Metazoa</taxon>
        <taxon>Ecdysozoa</taxon>
        <taxon>Arthropoda</taxon>
        <taxon>Hexapoda</taxon>
        <taxon>Insecta</taxon>
        <taxon>Pterygota</taxon>
        <taxon>Neoptera</taxon>
        <taxon>Endopterygota</taxon>
        <taxon>Diptera</taxon>
        <taxon>Nematocera</taxon>
        <taxon>Culicoidea</taxon>
        <taxon>Culicidae</taxon>
        <taxon>Culicinae</taxon>
        <taxon>Culicini</taxon>
        <taxon>Culex</taxon>
        <taxon>Culex</taxon>
    </lineage>
</organism>
<dbReference type="AlphaFoldDB" id="A0A8D8AXL4"/>
<name>A0A8D8AXL4_CULPI</name>